<feature type="binding site" evidence="11">
    <location>
        <begin position="210"/>
        <end position="211"/>
    </location>
    <ligand>
        <name>FMN</name>
        <dbReference type="ChEBI" id="CHEBI:58210"/>
    </ligand>
</feature>
<evidence type="ECO:0000256" key="9">
    <source>
        <dbReference type="ARBA" id="ARBA00023141"/>
    </source>
</evidence>
<evidence type="ECO:0000256" key="1">
    <source>
        <dbReference type="ARBA" id="ARBA00005044"/>
    </source>
</evidence>
<dbReference type="GO" id="GO:0005829">
    <property type="term" value="C:cytosol"/>
    <property type="evidence" value="ECO:0007669"/>
    <property type="project" value="TreeGrafter"/>
</dbReference>
<dbReference type="Pfam" id="PF01264">
    <property type="entry name" value="Chorismate_synt"/>
    <property type="match status" value="1"/>
</dbReference>
<dbReference type="PROSITE" id="PS00787">
    <property type="entry name" value="CHORISMATE_SYNTHASE_1"/>
    <property type="match status" value="1"/>
</dbReference>
<accession>A0A1F4TQY4</accession>
<dbReference type="PROSITE" id="PS00789">
    <property type="entry name" value="CHORISMATE_SYNTHASE_3"/>
    <property type="match status" value="1"/>
</dbReference>
<dbReference type="AlphaFoldDB" id="A0A1F4TQY4"/>
<dbReference type="GO" id="GO:0009423">
    <property type="term" value="P:chorismate biosynthetic process"/>
    <property type="evidence" value="ECO:0007669"/>
    <property type="project" value="UniProtKB-UniRule"/>
</dbReference>
<keyword evidence="4 11" id="KW-0028">Amino-acid biosynthesis</keyword>
<organism evidence="12 13">
    <name type="scientific">candidate division WOR-1 bacterium RIFOXYC2_FULL_41_25</name>
    <dbReference type="NCBI Taxonomy" id="1802586"/>
    <lineage>
        <taxon>Bacteria</taxon>
        <taxon>Bacillati</taxon>
        <taxon>Saganbacteria</taxon>
    </lineage>
</organism>
<evidence type="ECO:0000256" key="5">
    <source>
        <dbReference type="ARBA" id="ARBA00022630"/>
    </source>
</evidence>
<evidence type="ECO:0000256" key="3">
    <source>
        <dbReference type="ARBA" id="ARBA00013036"/>
    </source>
</evidence>
<comment type="pathway">
    <text evidence="1 11">Metabolic intermediate biosynthesis; chorismate biosynthesis; chorismate from D-erythrose 4-phosphate and phosphoenolpyruvate: step 7/7.</text>
</comment>
<comment type="function">
    <text evidence="11">Catalyzes the anti-1,4-elimination of the C-3 phosphate and the C-6 proR hydrogen from 5-enolpyruvylshikimate-3-phosphate (EPSP) to yield chorismate, which is the branch point compound that serves as the starting substrate for the three terminal pathways of aromatic amino acid biosynthesis. This reaction introduces a second double bond into the aromatic ring system.</text>
</comment>
<comment type="similarity">
    <text evidence="2 11">Belongs to the chorismate synthase family.</text>
</comment>
<dbReference type="PROSITE" id="PS00788">
    <property type="entry name" value="CHORISMATE_SYNTHASE_2"/>
    <property type="match status" value="1"/>
</dbReference>
<comment type="catalytic activity">
    <reaction evidence="11">
        <text>5-O-(1-carboxyvinyl)-3-phosphoshikimate = chorismate + phosphate</text>
        <dbReference type="Rhea" id="RHEA:21020"/>
        <dbReference type="ChEBI" id="CHEBI:29748"/>
        <dbReference type="ChEBI" id="CHEBI:43474"/>
        <dbReference type="ChEBI" id="CHEBI:57701"/>
        <dbReference type="EC" id="4.2.3.5"/>
    </reaction>
</comment>
<evidence type="ECO:0000256" key="7">
    <source>
        <dbReference type="ARBA" id="ARBA00022827"/>
    </source>
</evidence>
<dbReference type="Gene3D" id="3.60.150.10">
    <property type="entry name" value="Chorismate synthase AroC"/>
    <property type="match status" value="2"/>
</dbReference>
<dbReference type="HAMAP" id="MF_00300">
    <property type="entry name" value="Chorismate_synth"/>
    <property type="match status" value="1"/>
</dbReference>
<keyword evidence="7 11" id="KW-0274">FAD</keyword>
<dbReference type="CDD" id="cd07304">
    <property type="entry name" value="Chorismate_synthase"/>
    <property type="match status" value="1"/>
</dbReference>
<dbReference type="SUPFAM" id="SSF103263">
    <property type="entry name" value="Chorismate synthase, AroC"/>
    <property type="match status" value="1"/>
</dbReference>
<name>A0A1F4TQY4_UNCSA</name>
<evidence type="ECO:0000256" key="8">
    <source>
        <dbReference type="ARBA" id="ARBA00022857"/>
    </source>
</evidence>
<dbReference type="InterPro" id="IPR020541">
    <property type="entry name" value="Chorismate_synthase_CS"/>
</dbReference>
<evidence type="ECO:0000256" key="10">
    <source>
        <dbReference type="ARBA" id="ARBA00023239"/>
    </source>
</evidence>
<gene>
    <name evidence="11" type="primary">aroC</name>
    <name evidence="12" type="ORF">A2462_05910</name>
</gene>
<dbReference type="GO" id="GO:0010181">
    <property type="term" value="F:FMN binding"/>
    <property type="evidence" value="ECO:0007669"/>
    <property type="project" value="TreeGrafter"/>
</dbReference>
<keyword evidence="10 11" id="KW-0456">Lyase</keyword>
<protein>
    <recommendedName>
        <fullName evidence="3 11">Chorismate synthase</fullName>
        <shortName evidence="11">CS</shortName>
        <ecNumber evidence="3 11">4.2.3.5</ecNumber>
    </recommendedName>
    <alternativeName>
        <fullName evidence="11">5-enolpyruvylshikimate-3-phosphate phospholyase</fullName>
    </alternativeName>
</protein>
<sequence length="345" mass="37048">MLRYLTAGESHGPALVAILEGIPANLALSADDINRDLARRQQGYGRGDRMKIEQDKVEITSGVRNGKTIGSPIAIRIINRSTEFFGKSITQLRPGHADLAGALKYNQKDVRNILERSSARETAAKVAVGVICKKLLSEYKINFFGKVVQIGGATKEKDWQKAIDEAREKGDTLGGVFEITVTGVPVGLGSHVQRDRCLDGKLAQAIMAIQAVKGVEIGLGFEQASLPGSKVHDEIFYDKEKGFYHKTNNAGGIEGGMSNGEPIIIRAAVKPIATLKKPLKSVDLVSKKPAEAFVERSDVCAVEPAVVVGEAAVAIELATAFLEKFSGDSLEDISAAHKAYLARII</sequence>
<proteinExistence type="inferred from homology"/>
<dbReference type="PANTHER" id="PTHR21085:SF0">
    <property type="entry name" value="CHORISMATE SYNTHASE"/>
    <property type="match status" value="1"/>
</dbReference>
<keyword evidence="5 11" id="KW-0285">Flavoprotein</keyword>
<evidence type="ECO:0000256" key="6">
    <source>
        <dbReference type="ARBA" id="ARBA00022643"/>
    </source>
</evidence>
<comment type="caution">
    <text evidence="12">The sequence shown here is derived from an EMBL/GenBank/DDBJ whole genome shotgun (WGS) entry which is preliminary data.</text>
</comment>
<evidence type="ECO:0000256" key="4">
    <source>
        <dbReference type="ARBA" id="ARBA00022605"/>
    </source>
</evidence>
<feature type="binding site" evidence="11">
    <location>
        <position position="296"/>
    </location>
    <ligand>
        <name>FMN</name>
        <dbReference type="ChEBI" id="CHEBI:58210"/>
    </ligand>
</feature>
<dbReference type="UniPathway" id="UPA00053">
    <property type="reaction ID" value="UER00090"/>
</dbReference>
<dbReference type="PIRSF" id="PIRSF001456">
    <property type="entry name" value="Chorismate_synth"/>
    <property type="match status" value="1"/>
</dbReference>
<dbReference type="EMBL" id="MEUI01000010">
    <property type="protein sequence ID" value="OGC35047.1"/>
    <property type="molecule type" value="Genomic_DNA"/>
</dbReference>
<keyword evidence="8 11" id="KW-0521">NADP</keyword>
<dbReference type="InterPro" id="IPR035904">
    <property type="entry name" value="Chorismate_synth_AroC_sf"/>
</dbReference>
<dbReference type="Proteomes" id="UP000177309">
    <property type="component" value="Unassembled WGS sequence"/>
</dbReference>
<dbReference type="PANTHER" id="PTHR21085">
    <property type="entry name" value="CHORISMATE SYNTHASE"/>
    <property type="match status" value="1"/>
</dbReference>
<evidence type="ECO:0000313" key="12">
    <source>
        <dbReference type="EMBL" id="OGC35047.1"/>
    </source>
</evidence>
<keyword evidence="9 11" id="KW-0057">Aromatic amino acid biosynthesis</keyword>
<evidence type="ECO:0000256" key="2">
    <source>
        <dbReference type="ARBA" id="ARBA00008014"/>
    </source>
</evidence>
<comment type="subunit">
    <text evidence="11">Homotetramer.</text>
</comment>
<evidence type="ECO:0000313" key="13">
    <source>
        <dbReference type="Proteomes" id="UP000177309"/>
    </source>
</evidence>
<evidence type="ECO:0000256" key="11">
    <source>
        <dbReference type="HAMAP-Rule" id="MF_00300"/>
    </source>
</evidence>
<feature type="binding site" evidence="11">
    <location>
        <position position="40"/>
    </location>
    <ligand>
        <name>NADP(+)</name>
        <dbReference type="ChEBI" id="CHEBI:58349"/>
    </ligand>
</feature>
<dbReference type="GO" id="GO:0008652">
    <property type="term" value="P:amino acid biosynthetic process"/>
    <property type="evidence" value="ECO:0007669"/>
    <property type="project" value="UniProtKB-KW"/>
</dbReference>
<feature type="binding site" evidence="11">
    <location>
        <position position="255"/>
    </location>
    <ligand>
        <name>FMN</name>
        <dbReference type="ChEBI" id="CHEBI:58210"/>
    </ligand>
</feature>
<comment type="cofactor">
    <cofactor evidence="11">
        <name>FMNH2</name>
        <dbReference type="ChEBI" id="CHEBI:57618"/>
    </cofactor>
    <text evidence="11">Reduced FMN (FMNH(2)).</text>
</comment>
<feature type="binding site" evidence="11">
    <location>
        <begin position="116"/>
        <end position="118"/>
    </location>
    <ligand>
        <name>FMN</name>
        <dbReference type="ChEBI" id="CHEBI:58210"/>
    </ligand>
</feature>
<reference evidence="12 13" key="1">
    <citation type="journal article" date="2016" name="Nat. Commun.">
        <title>Thousands of microbial genomes shed light on interconnected biogeochemical processes in an aquifer system.</title>
        <authorList>
            <person name="Anantharaman K."/>
            <person name="Brown C.T."/>
            <person name="Hug L.A."/>
            <person name="Sharon I."/>
            <person name="Castelle C.J."/>
            <person name="Probst A.J."/>
            <person name="Thomas B.C."/>
            <person name="Singh A."/>
            <person name="Wilkins M.J."/>
            <person name="Karaoz U."/>
            <person name="Brodie E.L."/>
            <person name="Williams K.H."/>
            <person name="Hubbard S.S."/>
            <person name="Banfield J.F."/>
        </authorList>
    </citation>
    <scope>NUCLEOTIDE SEQUENCE [LARGE SCALE GENOMIC DNA]</scope>
</reference>
<dbReference type="EC" id="4.2.3.5" evidence="3 11"/>
<dbReference type="GO" id="GO:0009073">
    <property type="term" value="P:aromatic amino acid family biosynthetic process"/>
    <property type="evidence" value="ECO:0007669"/>
    <property type="project" value="UniProtKB-KW"/>
</dbReference>
<dbReference type="GO" id="GO:0004107">
    <property type="term" value="F:chorismate synthase activity"/>
    <property type="evidence" value="ECO:0007669"/>
    <property type="project" value="UniProtKB-UniRule"/>
</dbReference>
<feature type="binding site" evidence="11">
    <location>
        <begin position="270"/>
        <end position="274"/>
    </location>
    <ligand>
        <name>FMN</name>
        <dbReference type="ChEBI" id="CHEBI:58210"/>
    </ligand>
</feature>
<feature type="binding site" evidence="11">
    <location>
        <position position="46"/>
    </location>
    <ligand>
        <name>NADP(+)</name>
        <dbReference type="ChEBI" id="CHEBI:58349"/>
    </ligand>
</feature>
<dbReference type="InterPro" id="IPR000453">
    <property type="entry name" value="Chorismate_synth"/>
</dbReference>
<keyword evidence="6 11" id="KW-0288">FMN</keyword>